<evidence type="ECO:0000256" key="8">
    <source>
        <dbReference type="ARBA" id="ARBA00048283"/>
    </source>
</evidence>
<dbReference type="Gene3D" id="3.40.50.1820">
    <property type="entry name" value="alpha/beta hydrolase"/>
    <property type="match status" value="1"/>
</dbReference>
<evidence type="ECO:0000256" key="4">
    <source>
        <dbReference type="ARBA" id="ARBA00042703"/>
    </source>
</evidence>
<protein>
    <recommendedName>
        <fullName evidence="7">sn-1-specific diacylglycerol lipase ABHD11</fullName>
        <ecNumber evidence="3">3.1.1.116</ecNumber>
    </recommendedName>
    <alternativeName>
        <fullName evidence="4">Alpha/beta hydrolase domain-containing protein 11</fullName>
    </alternativeName>
</protein>
<dbReference type="Pfam" id="PF12697">
    <property type="entry name" value="Abhydrolase_6"/>
    <property type="match status" value="1"/>
</dbReference>
<evidence type="ECO:0000256" key="3">
    <source>
        <dbReference type="ARBA" id="ARBA00026104"/>
    </source>
</evidence>
<comment type="catalytic activity">
    <reaction evidence="10">
        <text>1-octadecanoyl-2-(9Z-octadecenoyl)-sn-glycerol + H2O = 2-(9Z-octadecenoyl)-glycerol + octadecanoate + H(+)</text>
        <dbReference type="Rhea" id="RHEA:77103"/>
        <dbReference type="ChEBI" id="CHEBI:15377"/>
        <dbReference type="ChEBI" id="CHEBI:15378"/>
        <dbReference type="ChEBI" id="CHEBI:25629"/>
        <dbReference type="ChEBI" id="CHEBI:73990"/>
        <dbReference type="ChEBI" id="CHEBI:75468"/>
    </reaction>
</comment>
<dbReference type="GO" id="GO:0052689">
    <property type="term" value="F:carboxylic ester hydrolase activity"/>
    <property type="evidence" value="ECO:0007669"/>
    <property type="project" value="TreeGrafter"/>
</dbReference>
<dbReference type="GO" id="GO:0016298">
    <property type="term" value="F:lipase activity"/>
    <property type="evidence" value="ECO:0007669"/>
    <property type="project" value="Ensembl"/>
</dbReference>
<comment type="catalytic activity">
    <reaction evidence="6">
        <text>a 1,3-diacyl-sn-glycerol + H2O = a 1-acyl-sn-glycerol + a fatty acid + H(+)</text>
        <dbReference type="Rhea" id="RHEA:38503"/>
        <dbReference type="ChEBI" id="CHEBI:15377"/>
        <dbReference type="ChEBI" id="CHEBI:15378"/>
        <dbReference type="ChEBI" id="CHEBI:28868"/>
        <dbReference type="ChEBI" id="CHEBI:64683"/>
        <dbReference type="ChEBI" id="CHEBI:77272"/>
    </reaction>
</comment>
<evidence type="ECO:0000256" key="9">
    <source>
        <dbReference type="ARBA" id="ARBA00048504"/>
    </source>
</evidence>
<dbReference type="Ensembl" id="ENSCPRT00005013412.1">
    <property type="protein sequence ID" value="ENSCPRP00005011366.1"/>
    <property type="gene ID" value="ENSCPRG00005008094.1"/>
</dbReference>
<dbReference type="SUPFAM" id="SSF53474">
    <property type="entry name" value="alpha/beta-Hydrolases"/>
    <property type="match status" value="1"/>
</dbReference>
<dbReference type="GO" id="GO:0005759">
    <property type="term" value="C:mitochondrial matrix"/>
    <property type="evidence" value="ECO:0007669"/>
    <property type="project" value="Ensembl"/>
</dbReference>
<name>A0A7M4FVS6_CROPO</name>
<reference evidence="14" key="2">
    <citation type="submission" date="2025-09" db="UniProtKB">
        <authorList>
            <consortium name="Ensembl"/>
        </authorList>
    </citation>
    <scope>IDENTIFICATION</scope>
</reference>
<keyword evidence="2" id="KW-0378">Hydrolase</keyword>
<evidence type="ECO:0000256" key="2">
    <source>
        <dbReference type="ARBA" id="ARBA00022801"/>
    </source>
</evidence>
<evidence type="ECO:0000256" key="10">
    <source>
        <dbReference type="ARBA" id="ARBA00048513"/>
    </source>
</evidence>
<evidence type="ECO:0000256" key="1">
    <source>
        <dbReference type="ARBA" id="ARBA00008645"/>
    </source>
</evidence>
<sequence>SRASGHRAGRGIETAGARPVAASLGPRAPPCSPGSLAPAPSPSQLGGLGPVLTIDARNHGESPHSPIMTYEAMSLDVQHLLSQLHISKCILIGHSMGGKTAMTLALQRPDLVERLVSVDISPTPTGPVTSFPAYISAMKSMSLPRGIPRSTARRLAEDQLRSVVQVPAVRQFLLTNLVEVEGHYMWRLNLEAISHHLPDIMTFPAFQSYYPGPTLFLRGSNVFSCPSDKDFSEIERLFPKAKIQCIAGADHWVHADRPQEFIAAICNFLLLP</sequence>
<keyword evidence="15" id="KW-1185">Reference proteome</keyword>
<dbReference type="InterPro" id="IPR029058">
    <property type="entry name" value="AB_hydrolase_fold"/>
</dbReference>
<dbReference type="AlphaFoldDB" id="A0A7M4FVS6"/>
<dbReference type="EC" id="3.1.1.116" evidence="3"/>
<evidence type="ECO:0000256" key="7">
    <source>
        <dbReference type="ARBA" id="ARBA00044064"/>
    </source>
</evidence>
<dbReference type="GO" id="GO:0045252">
    <property type="term" value="C:oxoglutarate dehydrogenase complex"/>
    <property type="evidence" value="ECO:0007669"/>
    <property type="project" value="Ensembl"/>
</dbReference>
<evidence type="ECO:0000259" key="13">
    <source>
        <dbReference type="Pfam" id="PF12697"/>
    </source>
</evidence>
<organism evidence="14 15">
    <name type="scientific">Crocodylus porosus</name>
    <name type="common">Saltwater crocodile</name>
    <name type="synonym">Estuarine crocodile</name>
    <dbReference type="NCBI Taxonomy" id="8502"/>
    <lineage>
        <taxon>Eukaryota</taxon>
        <taxon>Metazoa</taxon>
        <taxon>Chordata</taxon>
        <taxon>Craniata</taxon>
        <taxon>Vertebrata</taxon>
        <taxon>Euteleostomi</taxon>
        <taxon>Archelosauria</taxon>
        <taxon>Archosauria</taxon>
        <taxon>Crocodylia</taxon>
        <taxon>Longirostres</taxon>
        <taxon>Crocodylidae</taxon>
        <taxon>Crocodylus</taxon>
    </lineage>
</organism>
<evidence type="ECO:0000313" key="15">
    <source>
        <dbReference type="Proteomes" id="UP000594220"/>
    </source>
</evidence>
<comment type="catalytic activity">
    <reaction evidence="11">
        <text>1-octadecanoyl-2-(5Z,8Z,11Z,14Z-eicosatetraenoyl)-sn-glycerol + H2O = 2-(5Z,8Z,11Z,14Z-eicosatetraenoyl)-glycerol + octadecanoate + H(+)</text>
        <dbReference type="Rhea" id="RHEA:38507"/>
        <dbReference type="ChEBI" id="CHEBI:15377"/>
        <dbReference type="ChEBI" id="CHEBI:15378"/>
        <dbReference type="ChEBI" id="CHEBI:25629"/>
        <dbReference type="ChEBI" id="CHEBI:52392"/>
        <dbReference type="ChEBI" id="CHEBI:75728"/>
    </reaction>
</comment>
<accession>A0A7M4FVS6</accession>
<feature type="region of interest" description="Disordered" evidence="12">
    <location>
        <begin position="1"/>
        <end position="44"/>
    </location>
</feature>
<gene>
    <name evidence="14" type="primary">ABHD11</name>
</gene>
<dbReference type="PANTHER" id="PTHR46118:SF4">
    <property type="entry name" value="PROTEIN ABHD11"/>
    <property type="match status" value="1"/>
</dbReference>
<comment type="catalytic activity">
    <reaction evidence="5">
        <text>a 1,2-diacyl-sn-glycerol + H2O = a 2-acylglycerol + a fatty acid + H(+)</text>
        <dbReference type="Rhea" id="RHEA:33275"/>
        <dbReference type="ChEBI" id="CHEBI:15377"/>
        <dbReference type="ChEBI" id="CHEBI:15378"/>
        <dbReference type="ChEBI" id="CHEBI:17389"/>
        <dbReference type="ChEBI" id="CHEBI:17815"/>
        <dbReference type="ChEBI" id="CHEBI:28868"/>
        <dbReference type="EC" id="3.1.1.116"/>
    </reaction>
</comment>
<feature type="domain" description="AB hydrolase-1" evidence="13">
    <location>
        <begin position="49"/>
        <end position="264"/>
    </location>
</feature>
<comment type="similarity">
    <text evidence="1">Belongs to the AB hydrolase superfamily.</text>
</comment>
<dbReference type="InterPro" id="IPR000073">
    <property type="entry name" value="AB_hydrolase_1"/>
</dbReference>
<dbReference type="PANTHER" id="PTHR46118">
    <property type="entry name" value="PROTEIN ABHD11"/>
    <property type="match status" value="1"/>
</dbReference>
<dbReference type="OMA" id="FLGMSDN"/>
<comment type="catalytic activity">
    <reaction evidence="8">
        <text>1-octadecanoyl-2-(4Z,7Z,10Z,13Z,16Z,19Z-docosahexaenoyl)-sn-glycerol + H2O = 2-(4Z,7Z,10Z,13Z,16Z,19Z-docosahexaenoyl)-glycerol + octadecanoate + H(+)</text>
        <dbReference type="Rhea" id="RHEA:77107"/>
        <dbReference type="ChEBI" id="CHEBI:15377"/>
        <dbReference type="ChEBI" id="CHEBI:15378"/>
        <dbReference type="ChEBI" id="CHEBI:25629"/>
        <dbReference type="ChEBI" id="CHEBI:77129"/>
        <dbReference type="ChEBI" id="CHEBI:186738"/>
    </reaction>
</comment>
<dbReference type="Proteomes" id="UP000594220">
    <property type="component" value="Unplaced"/>
</dbReference>
<dbReference type="GeneTree" id="ENSGT00390000015880"/>
<evidence type="ECO:0000256" key="5">
    <source>
        <dbReference type="ARBA" id="ARBA00043667"/>
    </source>
</evidence>
<reference evidence="14" key="1">
    <citation type="submission" date="2025-08" db="UniProtKB">
        <authorList>
            <consortium name="Ensembl"/>
        </authorList>
    </citation>
    <scope>IDENTIFICATION</scope>
</reference>
<evidence type="ECO:0000256" key="12">
    <source>
        <dbReference type="SAM" id="MobiDB-lite"/>
    </source>
</evidence>
<evidence type="ECO:0000256" key="11">
    <source>
        <dbReference type="ARBA" id="ARBA00048919"/>
    </source>
</evidence>
<evidence type="ECO:0000256" key="6">
    <source>
        <dbReference type="ARBA" id="ARBA00043742"/>
    </source>
</evidence>
<comment type="catalytic activity">
    <reaction evidence="9">
        <text>1,2-didecanoylglycerol + H2O = decanoylglycerol + decanoate + H(+)</text>
        <dbReference type="Rhea" id="RHEA:48596"/>
        <dbReference type="ChEBI" id="CHEBI:11152"/>
        <dbReference type="ChEBI" id="CHEBI:15377"/>
        <dbReference type="ChEBI" id="CHEBI:15378"/>
        <dbReference type="ChEBI" id="CHEBI:27689"/>
        <dbReference type="ChEBI" id="CHEBI:90605"/>
    </reaction>
</comment>
<evidence type="ECO:0000313" key="14">
    <source>
        <dbReference type="Ensembl" id="ENSCPRP00005011366.1"/>
    </source>
</evidence>
<proteinExistence type="inferred from homology"/>